<organism evidence="2 3">
    <name type="scientific">Quercus suber</name>
    <name type="common">Cork oak</name>
    <dbReference type="NCBI Taxonomy" id="58331"/>
    <lineage>
        <taxon>Eukaryota</taxon>
        <taxon>Viridiplantae</taxon>
        <taxon>Streptophyta</taxon>
        <taxon>Embryophyta</taxon>
        <taxon>Tracheophyta</taxon>
        <taxon>Spermatophyta</taxon>
        <taxon>Magnoliopsida</taxon>
        <taxon>eudicotyledons</taxon>
        <taxon>Gunneridae</taxon>
        <taxon>Pentapetalae</taxon>
        <taxon>rosids</taxon>
        <taxon>fabids</taxon>
        <taxon>Fagales</taxon>
        <taxon>Fagaceae</taxon>
        <taxon>Quercus</taxon>
    </lineage>
</organism>
<dbReference type="GO" id="GO:0016788">
    <property type="term" value="F:hydrolase activity, acting on ester bonds"/>
    <property type="evidence" value="ECO:0007669"/>
    <property type="project" value="InterPro"/>
</dbReference>
<dbReference type="InterPro" id="IPR001087">
    <property type="entry name" value="GDSL"/>
</dbReference>
<dbReference type="AlphaFoldDB" id="A0AAW0K420"/>
<dbReference type="InterPro" id="IPR036514">
    <property type="entry name" value="SGNH_hydro_sf"/>
</dbReference>
<dbReference type="CDD" id="cd01837">
    <property type="entry name" value="SGNH_plant_lipase_like"/>
    <property type="match status" value="1"/>
</dbReference>
<keyword evidence="3" id="KW-1185">Reference proteome</keyword>
<dbReference type="Gene3D" id="3.40.50.1110">
    <property type="entry name" value="SGNH hydrolase"/>
    <property type="match status" value="1"/>
</dbReference>
<name>A0AAW0K420_QUESU</name>
<dbReference type="Pfam" id="PF00657">
    <property type="entry name" value="Lipase_GDSL"/>
    <property type="match status" value="1"/>
</dbReference>
<evidence type="ECO:0000313" key="2">
    <source>
        <dbReference type="EMBL" id="KAK7833410.1"/>
    </source>
</evidence>
<reference evidence="2 3" key="1">
    <citation type="journal article" date="2018" name="Sci. Data">
        <title>The draft genome sequence of cork oak.</title>
        <authorList>
            <person name="Ramos A.M."/>
            <person name="Usie A."/>
            <person name="Barbosa P."/>
            <person name="Barros P.M."/>
            <person name="Capote T."/>
            <person name="Chaves I."/>
            <person name="Simoes F."/>
            <person name="Abreu I."/>
            <person name="Carrasquinho I."/>
            <person name="Faro C."/>
            <person name="Guimaraes J.B."/>
            <person name="Mendonca D."/>
            <person name="Nobrega F."/>
            <person name="Rodrigues L."/>
            <person name="Saibo N.J.M."/>
            <person name="Varela M.C."/>
            <person name="Egas C."/>
            <person name="Matos J."/>
            <person name="Miguel C.M."/>
            <person name="Oliveira M.M."/>
            <person name="Ricardo C.P."/>
            <person name="Goncalves S."/>
        </authorList>
    </citation>
    <scope>NUCLEOTIDE SEQUENCE [LARGE SCALE GENOMIC DNA]</scope>
    <source>
        <strain evidence="3">cv. HL8</strain>
    </source>
</reference>
<dbReference type="InterPro" id="IPR050592">
    <property type="entry name" value="GDSL_lipolytic_enzyme"/>
</dbReference>
<sequence>MDMLPRHKAIMAYTYTTPWLLVVAELLILVSITESKVPAIIVFGDSTVDAGNNNVYPTLLKSNFRPYGRDFAGGRPTGRFSNGRIPPDFISEAFGLKPTVPAYLDPAYNISDFATGVCFASAGTGYDNATSDKVIPMWKELEYYKEYQNKLRAYVGKDKANEILNEALYLMSLGTNDFLENYYLSPKRQSQFTVQQYEDFLIGLAGNFIRELYSLGVRKISLTGLPPMGCLPLERTINILGKNECLEKFNNVALEFNGKLNGLVERLNKELPGLRLLSTDVYKILDQIIKKPSLYGEFILLVLTFFSHNKYEMRCGLAGFDVVGKGCCATGKFELSYLCNKLSPFTCSDAKKYVFWDAFHPTEKTSHIVVNSFLDKLRAYFR</sequence>
<gene>
    <name evidence="2" type="ORF">CFP56_025671</name>
</gene>
<dbReference type="InterPro" id="IPR035669">
    <property type="entry name" value="SGNH_plant_lipase-like"/>
</dbReference>
<accession>A0AAW0K420</accession>
<protein>
    <submittedName>
        <fullName evidence="2">Gdsl esterase/lipase</fullName>
    </submittedName>
</protein>
<dbReference type="FunFam" id="3.40.50.1110:FF:000003">
    <property type="entry name" value="GDSL esterase/lipase APG"/>
    <property type="match status" value="1"/>
</dbReference>
<dbReference type="EMBL" id="PKMF04000408">
    <property type="protein sequence ID" value="KAK7833410.1"/>
    <property type="molecule type" value="Genomic_DNA"/>
</dbReference>
<proteinExistence type="inferred from homology"/>
<dbReference type="Proteomes" id="UP000237347">
    <property type="component" value="Unassembled WGS sequence"/>
</dbReference>
<dbReference type="SUPFAM" id="SSF52266">
    <property type="entry name" value="SGNH hydrolase"/>
    <property type="match status" value="1"/>
</dbReference>
<evidence type="ECO:0000313" key="3">
    <source>
        <dbReference type="Proteomes" id="UP000237347"/>
    </source>
</evidence>
<evidence type="ECO:0000256" key="1">
    <source>
        <dbReference type="ARBA" id="ARBA00008668"/>
    </source>
</evidence>
<comment type="caution">
    <text evidence="2">The sequence shown here is derived from an EMBL/GenBank/DDBJ whole genome shotgun (WGS) entry which is preliminary data.</text>
</comment>
<comment type="similarity">
    <text evidence="1">Belongs to the 'GDSL' lipolytic enzyme family.</text>
</comment>
<dbReference type="PANTHER" id="PTHR45642">
    <property type="entry name" value="GDSL ESTERASE/LIPASE EXL3"/>
    <property type="match status" value="1"/>
</dbReference>
<dbReference type="PANTHER" id="PTHR45642:SF12">
    <property type="entry name" value="OS09G0132900 PROTEIN"/>
    <property type="match status" value="1"/>
</dbReference>